<dbReference type="PROSITE" id="PS00217">
    <property type="entry name" value="SUGAR_TRANSPORT_2"/>
    <property type="match status" value="1"/>
</dbReference>
<feature type="transmembrane region" description="Helical" evidence="11">
    <location>
        <begin position="109"/>
        <end position="132"/>
    </location>
</feature>
<keyword evidence="5 11" id="KW-1133">Transmembrane helix</keyword>
<evidence type="ECO:0000256" key="9">
    <source>
        <dbReference type="RuleBase" id="RU003346"/>
    </source>
</evidence>
<dbReference type="GO" id="GO:0005351">
    <property type="term" value="F:carbohydrate:proton symporter activity"/>
    <property type="evidence" value="ECO:0007669"/>
    <property type="project" value="TreeGrafter"/>
</dbReference>
<feature type="compositionally biased region" description="Basic and acidic residues" evidence="10">
    <location>
        <begin position="503"/>
        <end position="519"/>
    </location>
</feature>
<dbReference type="FunFam" id="1.20.1250.20:FF:000115">
    <property type="entry name" value="High-affinity glucose transporter"/>
    <property type="match status" value="1"/>
</dbReference>
<dbReference type="HOGENOM" id="CLU_001265_30_1_1"/>
<keyword evidence="7" id="KW-0325">Glycoprotein</keyword>
<dbReference type="InterPro" id="IPR036259">
    <property type="entry name" value="MFS_trans_sf"/>
</dbReference>
<feature type="transmembrane region" description="Helical" evidence="11">
    <location>
        <begin position="365"/>
        <end position="387"/>
    </location>
</feature>
<comment type="subcellular location">
    <subcellularLocation>
        <location evidence="1">Membrane</location>
        <topology evidence="1">Multi-pass membrane protein</topology>
    </subcellularLocation>
</comment>
<dbReference type="PROSITE" id="PS50850">
    <property type="entry name" value="MFS"/>
    <property type="match status" value="1"/>
</dbReference>
<keyword evidence="4 11" id="KW-0812">Transmembrane</keyword>
<keyword evidence="14" id="KW-1185">Reference proteome</keyword>
<dbReference type="GO" id="GO:0005886">
    <property type="term" value="C:plasma membrane"/>
    <property type="evidence" value="ECO:0007669"/>
    <property type="project" value="UniProtKB-ARBA"/>
</dbReference>
<feature type="transmembrane region" description="Helical" evidence="11">
    <location>
        <begin position="86"/>
        <end position="103"/>
    </location>
</feature>
<evidence type="ECO:0000256" key="5">
    <source>
        <dbReference type="ARBA" id="ARBA00022989"/>
    </source>
</evidence>
<dbReference type="InterPro" id="IPR003663">
    <property type="entry name" value="Sugar/inositol_transpt"/>
</dbReference>
<feature type="transmembrane region" description="Helical" evidence="11">
    <location>
        <begin position="435"/>
        <end position="454"/>
    </location>
</feature>
<evidence type="ECO:0000313" key="13">
    <source>
        <dbReference type="EMBL" id="KIR37604.1"/>
    </source>
</evidence>
<feature type="transmembrane region" description="Helical" evidence="11">
    <location>
        <begin position="301"/>
        <end position="321"/>
    </location>
</feature>
<organism evidence="13 14">
    <name type="scientific">Cryptococcus deuterogattii Ram5</name>
    <dbReference type="NCBI Taxonomy" id="1296110"/>
    <lineage>
        <taxon>Eukaryota</taxon>
        <taxon>Fungi</taxon>
        <taxon>Dikarya</taxon>
        <taxon>Basidiomycota</taxon>
        <taxon>Agaricomycotina</taxon>
        <taxon>Tremellomycetes</taxon>
        <taxon>Tremellales</taxon>
        <taxon>Cryptococcaceae</taxon>
        <taxon>Cryptococcus</taxon>
        <taxon>Cryptococcus gattii species complex</taxon>
    </lineage>
</organism>
<evidence type="ECO:0000259" key="12">
    <source>
        <dbReference type="PROSITE" id="PS50850"/>
    </source>
</evidence>
<feature type="transmembrane region" description="Helical" evidence="11">
    <location>
        <begin position="333"/>
        <end position="353"/>
    </location>
</feature>
<sequence length="534" mass="57781">MPLPTLAVVLGAFASFSGFLFGYDTGYISGCKEMETFIRTFGALQPDGTYVLSSGRDSLVTSILSVGTCLGALCGSMVGDRIGRRFGIVLYICLFFIGVALQTGCKSLAGFAIGRVFAGLGVGGTSCLVPIYQAECSPKAIRGLVVAAYQFFVTVGLLVAACVVYATKDRPDNSAYEIPIGIQFVWGALIIGGMCILPESPRWLLLKDKQEQAKRSLSRLLGQAEDSQAVSTEFAEISANLEHERSIGKGTWMDCLKYGESKTRLRIFTGMALQALQQLTGVNFIFYYGTSFFSNSGISNPFLTTIATNVVNVGMSVPGMLAADRIGRRPLMMYGAAGMAVSQLIVAAVGVGVDTTNQAGQKALVAFVCIYIAHFASTWGILAWVITSEIYPYELRGKGMSLSTATQWLFNFGIGYATPYLVDVAPGSAGLKTNVFWIWGGCCCIAFVFAYFFIPETKELSLEQCDLLYRKSTVLKSAAYRRQILEHDMHDDEIAHYGANKGPRTDHVEDSKAVEDAKGEQSLSDVWDAREGQV</sequence>
<dbReference type="SUPFAM" id="SSF103473">
    <property type="entry name" value="MFS general substrate transporter"/>
    <property type="match status" value="1"/>
</dbReference>
<evidence type="ECO:0000256" key="6">
    <source>
        <dbReference type="ARBA" id="ARBA00023136"/>
    </source>
</evidence>
<feature type="region of interest" description="Disordered" evidence="10">
    <location>
        <begin position="496"/>
        <end position="534"/>
    </location>
</feature>
<feature type="transmembrane region" description="Helical" evidence="11">
    <location>
        <begin position="408"/>
        <end position="429"/>
    </location>
</feature>
<comment type="similarity">
    <text evidence="2 9">Belongs to the major facilitator superfamily. Sugar transporter (TC 2.A.1.1) family.</text>
</comment>
<feature type="transmembrane region" description="Helical" evidence="11">
    <location>
        <begin position="59"/>
        <end position="79"/>
    </location>
</feature>
<dbReference type="AlphaFoldDB" id="A0A0D0UU53"/>
<evidence type="ECO:0000256" key="3">
    <source>
        <dbReference type="ARBA" id="ARBA00022448"/>
    </source>
</evidence>
<accession>A0A0D0UU53</accession>
<dbReference type="GO" id="GO:0005536">
    <property type="term" value="F:D-glucose binding"/>
    <property type="evidence" value="ECO:0007669"/>
    <property type="project" value="UniProtKB-ARBA"/>
</dbReference>
<keyword evidence="3 9" id="KW-0813">Transport</keyword>
<dbReference type="Gene3D" id="1.20.1250.20">
    <property type="entry name" value="MFS general substrate transporter like domains"/>
    <property type="match status" value="1"/>
</dbReference>
<dbReference type="Proteomes" id="UP000053392">
    <property type="component" value="Unassembled WGS sequence"/>
</dbReference>
<dbReference type="OrthoDB" id="6612291at2759"/>
<dbReference type="Pfam" id="PF00083">
    <property type="entry name" value="Sugar_tr"/>
    <property type="match status" value="1"/>
</dbReference>
<keyword evidence="6 11" id="KW-0472">Membrane</keyword>
<dbReference type="PANTHER" id="PTHR48022">
    <property type="entry name" value="PLASTIDIC GLUCOSE TRANSPORTER 4"/>
    <property type="match status" value="1"/>
</dbReference>
<evidence type="ECO:0000313" key="14">
    <source>
        <dbReference type="Proteomes" id="UP000053392"/>
    </source>
</evidence>
<comment type="catalytic activity">
    <reaction evidence="8">
        <text>myo-inositol(out) + H(+)(out) = myo-inositol(in) + H(+)(in)</text>
        <dbReference type="Rhea" id="RHEA:60364"/>
        <dbReference type="ChEBI" id="CHEBI:15378"/>
        <dbReference type="ChEBI" id="CHEBI:17268"/>
    </reaction>
</comment>
<evidence type="ECO:0000256" key="10">
    <source>
        <dbReference type="SAM" id="MobiDB-lite"/>
    </source>
</evidence>
<evidence type="ECO:0000256" key="7">
    <source>
        <dbReference type="ARBA" id="ARBA00023180"/>
    </source>
</evidence>
<evidence type="ECO:0000256" key="8">
    <source>
        <dbReference type="ARBA" id="ARBA00049119"/>
    </source>
</evidence>
<evidence type="ECO:0000256" key="2">
    <source>
        <dbReference type="ARBA" id="ARBA00010992"/>
    </source>
</evidence>
<dbReference type="GO" id="GO:0010255">
    <property type="term" value="P:glucose mediated signaling pathway"/>
    <property type="evidence" value="ECO:0007669"/>
    <property type="project" value="UniProtKB-ARBA"/>
</dbReference>
<evidence type="ECO:0000256" key="4">
    <source>
        <dbReference type="ARBA" id="ARBA00022692"/>
    </source>
</evidence>
<dbReference type="InterPro" id="IPR005828">
    <property type="entry name" value="MFS_sugar_transport-like"/>
</dbReference>
<feature type="domain" description="Major facilitator superfamily (MFS) profile" evidence="12">
    <location>
        <begin position="10"/>
        <end position="458"/>
    </location>
</feature>
<dbReference type="NCBIfam" id="TIGR00879">
    <property type="entry name" value="SP"/>
    <property type="match status" value="1"/>
</dbReference>
<feature type="transmembrane region" description="Helical" evidence="11">
    <location>
        <begin position="178"/>
        <end position="197"/>
    </location>
</feature>
<evidence type="ECO:0000256" key="1">
    <source>
        <dbReference type="ARBA" id="ARBA00004141"/>
    </source>
</evidence>
<feature type="transmembrane region" description="Helical" evidence="11">
    <location>
        <begin position="267"/>
        <end position="289"/>
    </location>
</feature>
<gene>
    <name evidence="13" type="ORF">I313_06327</name>
</gene>
<feature type="transmembrane region" description="Helical" evidence="11">
    <location>
        <begin position="144"/>
        <end position="166"/>
    </location>
</feature>
<name>A0A0D0UU53_9TREE</name>
<dbReference type="InterPro" id="IPR050360">
    <property type="entry name" value="MFS_Sugar_Transporters"/>
</dbReference>
<evidence type="ECO:0000256" key="11">
    <source>
        <dbReference type="SAM" id="Phobius"/>
    </source>
</evidence>
<dbReference type="InterPro" id="IPR020846">
    <property type="entry name" value="MFS_dom"/>
</dbReference>
<proteinExistence type="inferred from homology"/>
<dbReference type="InterPro" id="IPR005829">
    <property type="entry name" value="Sugar_transporter_CS"/>
</dbReference>
<protein>
    <recommendedName>
        <fullName evidence="12">Major facilitator superfamily (MFS) profile domain-containing protein</fullName>
    </recommendedName>
</protein>
<dbReference type="EMBL" id="KN847914">
    <property type="protein sequence ID" value="KIR37604.1"/>
    <property type="molecule type" value="Genomic_DNA"/>
</dbReference>
<dbReference type="PANTHER" id="PTHR48022:SF17">
    <property type="entry name" value="HEXOSE TRANSPORTER"/>
    <property type="match status" value="1"/>
</dbReference>
<dbReference type="CDD" id="cd17356">
    <property type="entry name" value="MFS_HXT"/>
    <property type="match status" value="1"/>
</dbReference>
<reference evidence="13 14" key="1">
    <citation type="submission" date="2015-01" db="EMBL/GenBank/DDBJ databases">
        <title>The Genome Sequence of Cryptococcus gattii Ram5.</title>
        <authorList>
            <consortium name="The Broad Institute Genomics Platform"/>
            <person name="Cuomo C."/>
            <person name="Litvintseva A."/>
            <person name="Chen Y."/>
            <person name="Heitman J."/>
            <person name="Sun S."/>
            <person name="Springer D."/>
            <person name="Dromer F."/>
            <person name="Young S."/>
            <person name="Zeng Q."/>
            <person name="Gargeya S."/>
            <person name="Abouelleil A."/>
            <person name="Alvarado L."/>
            <person name="Chapman S.B."/>
            <person name="Gainer-Dewar J."/>
            <person name="Goldberg J."/>
            <person name="Griggs A."/>
            <person name="Gujja S."/>
            <person name="Hansen M."/>
            <person name="Howarth C."/>
            <person name="Imamovic A."/>
            <person name="Larimer J."/>
            <person name="Murphy C."/>
            <person name="Naylor J."/>
            <person name="Pearson M."/>
            <person name="Priest M."/>
            <person name="Roberts A."/>
            <person name="Saif S."/>
            <person name="Shea T."/>
            <person name="Sykes S."/>
            <person name="Wortman J."/>
            <person name="Nusbaum C."/>
            <person name="Birren B."/>
        </authorList>
    </citation>
    <scope>NUCLEOTIDE SEQUENCE [LARGE SCALE GENOMIC DNA]</scope>
    <source>
        <strain evidence="13 14">Ram5</strain>
    </source>
</reference>
<dbReference type="PRINTS" id="PR00171">
    <property type="entry name" value="SUGRTRNSPORT"/>
</dbReference>
<dbReference type="PROSITE" id="PS00216">
    <property type="entry name" value="SUGAR_TRANSPORT_1"/>
    <property type="match status" value="1"/>
</dbReference>